<feature type="compositionally biased region" description="Basic and acidic residues" evidence="1">
    <location>
        <begin position="199"/>
        <end position="219"/>
    </location>
</feature>
<dbReference type="Proteomes" id="UP000781932">
    <property type="component" value="Unassembled WGS sequence"/>
</dbReference>
<keyword evidence="3" id="KW-1185">Reference proteome</keyword>
<evidence type="ECO:0000313" key="2">
    <source>
        <dbReference type="EMBL" id="KAF9879258.1"/>
    </source>
</evidence>
<reference evidence="2" key="2">
    <citation type="submission" date="2020-11" db="EMBL/GenBank/DDBJ databases">
        <title>Whole genome sequencing of Colletotrichum sp.</title>
        <authorList>
            <person name="Li H."/>
        </authorList>
    </citation>
    <scope>NUCLEOTIDE SEQUENCE</scope>
    <source>
        <strain evidence="2">CkLH20</strain>
    </source>
</reference>
<dbReference type="EMBL" id="JAATWM020000008">
    <property type="protein sequence ID" value="KAF9879258.1"/>
    <property type="molecule type" value="Genomic_DNA"/>
</dbReference>
<dbReference type="OrthoDB" id="4840900at2759"/>
<name>A0A9P6IAD6_9PEZI</name>
<accession>A0A9P6IAD6</accession>
<dbReference type="AlphaFoldDB" id="A0A9P6IAD6"/>
<dbReference type="RefSeq" id="XP_038748719.1">
    <property type="nucleotide sequence ID" value="XM_038886210.1"/>
</dbReference>
<proteinExistence type="predicted"/>
<organism evidence="2 3">
    <name type="scientific">Colletotrichum karsti</name>
    <dbReference type="NCBI Taxonomy" id="1095194"/>
    <lineage>
        <taxon>Eukaryota</taxon>
        <taxon>Fungi</taxon>
        <taxon>Dikarya</taxon>
        <taxon>Ascomycota</taxon>
        <taxon>Pezizomycotina</taxon>
        <taxon>Sordariomycetes</taxon>
        <taxon>Hypocreomycetidae</taxon>
        <taxon>Glomerellales</taxon>
        <taxon>Glomerellaceae</taxon>
        <taxon>Colletotrichum</taxon>
        <taxon>Colletotrichum boninense species complex</taxon>
    </lineage>
</organism>
<reference evidence="2" key="1">
    <citation type="submission" date="2020-03" db="EMBL/GenBank/DDBJ databases">
        <authorList>
            <person name="He L."/>
        </authorList>
    </citation>
    <scope>NUCLEOTIDE SEQUENCE</scope>
    <source>
        <strain evidence="2">CkLH20</strain>
    </source>
</reference>
<dbReference type="GeneID" id="62159284"/>
<evidence type="ECO:0000313" key="3">
    <source>
        <dbReference type="Proteomes" id="UP000781932"/>
    </source>
</evidence>
<feature type="compositionally biased region" description="Polar residues" evidence="1">
    <location>
        <begin position="181"/>
        <end position="191"/>
    </location>
</feature>
<evidence type="ECO:0000256" key="1">
    <source>
        <dbReference type="SAM" id="MobiDB-lite"/>
    </source>
</evidence>
<sequence length="238" mass="25122">MTNMNFGKFTDVAKQLSGQKDASKDNQKEGASSQTSDQQGWDKVGDDAKKAFANYQAGQAQGKDPNYTEIGGVAQAAFSAYNRGSGAEGAVGDGQDKEDIGKKVVAGLDSATGTGEEGLKTDDEVKLSQGEEGTQTLEKLQGLGGEAETEGEGGLYGESKRTTRSQGLKGETTFSAGYPELQTSADVQSSAEIKRRLREARERDSKIDSTGETQKDTDCLGKPSDCSSGCDKTNSREE</sequence>
<feature type="region of interest" description="Disordered" evidence="1">
    <location>
        <begin position="107"/>
        <end position="238"/>
    </location>
</feature>
<comment type="caution">
    <text evidence="2">The sequence shown here is derived from an EMBL/GenBank/DDBJ whole genome shotgun (WGS) entry which is preliminary data.</text>
</comment>
<protein>
    <submittedName>
        <fullName evidence="2">Uncharacterized protein</fullName>
    </submittedName>
</protein>
<gene>
    <name evidence="2" type="ORF">CkaCkLH20_03491</name>
</gene>
<feature type="compositionally biased region" description="Basic and acidic residues" evidence="1">
    <location>
        <begin position="117"/>
        <end position="126"/>
    </location>
</feature>
<feature type="region of interest" description="Disordered" evidence="1">
    <location>
        <begin position="1"/>
        <end position="47"/>
    </location>
</feature>
<feature type="compositionally biased region" description="Polar residues" evidence="1">
    <location>
        <begin position="29"/>
        <end position="39"/>
    </location>
</feature>